<evidence type="ECO:0000313" key="1">
    <source>
        <dbReference type="EMBL" id="KGF89011.1"/>
    </source>
</evidence>
<dbReference type="EMBL" id="JNAH01000002">
    <property type="protein sequence ID" value="KGF89011.1"/>
    <property type="molecule type" value="Genomic_DNA"/>
</dbReference>
<reference evidence="2" key="1">
    <citation type="journal article" date="2014" name="Sci. Data">
        <title>Genomes of diverse isolates of the marine cyanobacterium Prochlorococcus.</title>
        <authorList>
            <person name="Biller S."/>
            <person name="Berube P."/>
            <person name="Thompson J."/>
            <person name="Kelly L."/>
            <person name="Roggensack S."/>
            <person name="Awad L."/>
            <person name="Roache-Johnson K."/>
            <person name="Ding H."/>
            <person name="Giovannoni S.J."/>
            <person name="Moore L.R."/>
            <person name="Chisholm S.W."/>
        </authorList>
    </citation>
    <scope>NUCLEOTIDE SEQUENCE [LARGE SCALE GENOMIC DNA]</scope>
    <source>
        <strain evidence="2">GP2</strain>
    </source>
</reference>
<sequence length="40" mass="4856">MKKYLYFVEKKYSMISKIYNLKSKLINKIFQIKKALLKGL</sequence>
<proteinExistence type="predicted"/>
<name>A0A0A1ZKG8_PROMR</name>
<organism evidence="1 2">
    <name type="scientific">Prochlorococcus marinus str. GP2</name>
    <dbReference type="NCBI Taxonomy" id="59925"/>
    <lineage>
        <taxon>Bacteria</taxon>
        <taxon>Bacillati</taxon>
        <taxon>Cyanobacteriota</taxon>
        <taxon>Cyanophyceae</taxon>
        <taxon>Synechococcales</taxon>
        <taxon>Prochlorococcaceae</taxon>
        <taxon>Prochlorococcus</taxon>
    </lineage>
</organism>
<dbReference type="Proteomes" id="UP000030598">
    <property type="component" value="Unassembled WGS sequence"/>
</dbReference>
<dbReference type="AlphaFoldDB" id="A0A0A1ZKG8"/>
<gene>
    <name evidence="1" type="ORF">EU91_0124</name>
</gene>
<evidence type="ECO:0000313" key="2">
    <source>
        <dbReference type="Proteomes" id="UP000030598"/>
    </source>
</evidence>
<comment type="caution">
    <text evidence="1">The sequence shown here is derived from an EMBL/GenBank/DDBJ whole genome shotgun (WGS) entry which is preliminary data.</text>
</comment>
<accession>A0A0A1ZKG8</accession>
<protein>
    <submittedName>
        <fullName evidence="1">Uncharacterized protein</fullName>
    </submittedName>
</protein>